<evidence type="ECO:0000313" key="1">
    <source>
        <dbReference type="Ensembl" id="ENSOKIP00005080894.1"/>
    </source>
</evidence>
<dbReference type="GeneTree" id="ENSGT00990000204094"/>
<dbReference type="AlphaFoldDB" id="A0A8C7IZY9"/>
<dbReference type="Proteomes" id="UP000694557">
    <property type="component" value="Unassembled WGS sequence"/>
</dbReference>
<accession>A0A8C7IZY9</accession>
<keyword evidence="2" id="KW-1185">Reference proteome</keyword>
<dbReference type="Ensembl" id="ENSOKIT00005086200.1">
    <property type="protein sequence ID" value="ENSOKIP00005080894.1"/>
    <property type="gene ID" value="ENSOKIG00005034896.1"/>
</dbReference>
<name>A0A8C7IZY9_ONCKI</name>
<proteinExistence type="predicted"/>
<sequence length="65" mass="7677">MNCLLLGIIQVHELHNVLNAFATLIELLYCLNMDYPKCLRYTFEVVQKMFLKNNYLLCLCFTRSS</sequence>
<reference evidence="1" key="1">
    <citation type="submission" date="2025-08" db="UniProtKB">
        <authorList>
            <consortium name="Ensembl"/>
        </authorList>
    </citation>
    <scope>IDENTIFICATION</scope>
</reference>
<protein>
    <submittedName>
        <fullName evidence="1">Uncharacterized protein</fullName>
    </submittedName>
</protein>
<organism evidence="1 2">
    <name type="scientific">Oncorhynchus kisutch</name>
    <name type="common">Coho salmon</name>
    <name type="synonym">Salmo kisutch</name>
    <dbReference type="NCBI Taxonomy" id="8019"/>
    <lineage>
        <taxon>Eukaryota</taxon>
        <taxon>Metazoa</taxon>
        <taxon>Chordata</taxon>
        <taxon>Craniata</taxon>
        <taxon>Vertebrata</taxon>
        <taxon>Euteleostomi</taxon>
        <taxon>Actinopterygii</taxon>
        <taxon>Neopterygii</taxon>
        <taxon>Teleostei</taxon>
        <taxon>Protacanthopterygii</taxon>
        <taxon>Salmoniformes</taxon>
        <taxon>Salmonidae</taxon>
        <taxon>Salmoninae</taxon>
        <taxon>Oncorhynchus</taxon>
    </lineage>
</organism>
<reference evidence="1" key="2">
    <citation type="submission" date="2025-09" db="UniProtKB">
        <authorList>
            <consortium name="Ensembl"/>
        </authorList>
    </citation>
    <scope>IDENTIFICATION</scope>
</reference>
<evidence type="ECO:0000313" key="2">
    <source>
        <dbReference type="Proteomes" id="UP000694557"/>
    </source>
</evidence>